<evidence type="ECO:0000256" key="8">
    <source>
        <dbReference type="ARBA" id="ARBA00023004"/>
    </source>
</evidence>
<evidence type="ECO:0000313" key="12">
    <source>
        <dbReference type="EMBL" id="QNT07251.1"/>
    </source>
</evidence>
<dbReference type="Proteomes" id="UP000516370">
    <property type="component" value="Chromosome"/>
</dbReference>
<dbReference type="GO" id="GO:0006826">
    <property type="term" value="P:iron ion transport"/>
    <property type="evidence" value="ECO:0007669"/>
    <property type="project" value="UniProtKB-KW"/>
</dbReference>
<dbReference type="InterPro" id="IPR017871">
    <property type="entry name" value="ABC_transporter-like_CS"/>
</dbReference>
<evidence type="ECO:0000256" key="7">
    <source>
        <dbReference type="ARBA" id="ARBA00022840"/>
    </source>
</evidence>
<dbReference type="FunFam" id="3.40.50.300:FF:000134">
    <property type="entry name" value="Iron-enterobactin ABC transporter ATP-binding protein"/>
    <property type="match status" value="1"/>
</dbReference>
<dbReference type="GO" id="GO:0016887">
    <property type="term" value="F:ATP hydrolysis activity"/>
    <property type="evidence" value="ECO:0007669"/>
    <property type="project" value="InterPro"/>
</dbReference>
<evidence type="ECO:0000313" key="13">
    <source>
        <dbReference type="Proteomes" id="UP000516370"/>
    </source>
</evidence>
<keyword evidence="7 12" id="KW-0067">ATP-binding</keyword>
<protein>
    <submittedName>
        <fullName evidence="12">ABC transporter ATP-binding protein</fullName>
    </submittedName>
</protein>
<evidence type="ECO:0000256" key="5">
    <source>
        <dbReference type="ARBA" id="ARBA00022496"/>
    </source>
</evidence>
<sequence>MTQKHQLVVDSLSAGYGDKTILEDITLKIAPGQITSIIGANACGKSTLLRTMSRLLTPSKGQVLLDGKSIHKSPTRQLAQTLGLLPQSPTAPEGITVGDLVSRGRYPHQRLMSRWNKADDEAVAKALETTQTTELLEKDVDELSGGQRQRVWIAMALAQETEILLLDEPTTFLDVAHQIEVLDLLVDLNKSRGTTIVLVLHDLNLAARYSDQLIAMQQGRVFTYGTATQVITEATVQTVFGLNNQIVSDPISGSPMVLPIGRHKNTTL</sequence>
<dbReference type="GO" id="GO:0005886">
    <property type="term" value="C:plasma membrane"/>
    <property type="evidence" value="ECO:0007669"/>
    <property type="project" value="UniProtKB-SubCell"/>
</dbReference>
<dbReference type="PANTHER" id="PTHR42771">
    <property type="entry name" value="IRON(3+)-HYDROXAMATE IMPORT ATP-BINDING PROTEIN FHUC"/>
    <property type="match status" value="1"/>
</dbReference>
<dbReference type="RefSeq" id="WP_111606269.1">
    <property type="nucleotide sequence ID" value="NZ_BMLJ01000005.1"/>
</dbReference>
<dbReference type="KEGG" id="mard:IBG28_06395"/>
<comment type="subcellular location">
    <subcellularLocation>
        <location evidence="1">Cell membrane</location>
        <topology evidence="1">Peripheral membrane protein</topology>
    </subcellularLocation>
</comment>
<dbReference type="PROSITE" id="PS00211">
    <property type="entry name" value="ABC_TRANSPORTER_1"/>
    <property type="match status" value="1"/>
</dbReference>
<evidence type="ECO:0000256" key="10">
    <source>
        <dbReference type="ARBA" id="ARBA00023136"/>
    </source>
</evidence>
<accession>A0A7H1J9T5</accession>
<gene>
    <name evidence="12" type="ORF">IBG28_06395</name>
</gene>
<evidence type="ECO:0000256" key="2">
    <source>
        <dbReference type="ARBA" id="ARBA00005417"/>
    </source>
</evidence>
<keyword evidence="5" id="KW-0410">Iron transport</keyword>
<feature type="domain" description="ABC transporter" evidence="11">
    <location>
        <begin position="7"/>
        <end position="243"/>
    </location>
</feature>
<dbReference type="InterPro" id="IPR003593">
    <property type="entry name" value="AAA+_ATPase"/>
</dbReference>
<evidence type="ECO:0000259" key="11">
    <source>
        <dbReference type="PROSITE" id="PS50893"/>
    </source>
</evidence>
<keyword evidence="3" id="KW-0813">Transport</keyword>
<keyword evidence="4" id="KW-1003">Cell membrane</keyword>
<name>A0A7H1J9T5_9GAMM</name>
<dbReference type="CDD" id="cd03214">
    <property type="entry name" value="ABC_Iron-Siderophores_B12_Hemin"/>
    <property type="match status" value="1"/>
</dbReference>
<reference evidence="12 13" key="1">
    <citation type="submission" date="2020-09" db="EMBL/GenBank/DDBJ databases">
        <title>Complete genome sequence of an Arctic sea ice bacterium Marinomonas arctica BSI20414.</title>
        <authorList>
            <person name="Liao L."/>
            <person name="Chen B."/>
        </authorList>
    </citation>
    <scope>NUCLEOTIDE SEQUENCE [LARGE SCALE GENOMIC DNA]</scope>
    <source>
        <strain evidence="12 13">BSI20414</strain>
    </source>
</reference>
<dbReference type="PROSITE" id="PS50893">
    <property type="entry name" value="ABC_TRANSPORTER_2"/>
    <property type="match status" value="1"/>
</dbReference>
<evidence type="ECO:0000256" key="6">
    <source>
        <dbReference type="ARBA" id="ARBA00022741"/>
    </source>
</evidence>
<dbReference type="EMBL" id="CP061081">
    <property type="protein sequence ID" value="QNT07251.1"/>
    <property type="molecule type" value="Genomic_DNA"/>
</dbReference>
<evidence type="ECO:0000256" key="1">
    <source>
        <dbReference type="ARBA" id="ARBA00004202"/>
    </source>
</evidence>
<keyword evidence="9" id="KW-0406">Ion transport</keyword>
<organism evidence="12 13">
    <name type="scientific">Marinomonas arctica</name>
    <dbReference type="NCBI Taxonomy" id="383750"/>
    <lineage>
        <taxon>Bacteria</taxon>
        <taxon>Pseudomonadati</taxon>
        <taxon>Pseudomonadota</taxon>
        <taxon>Gammaproteobacteria</taxon>
        <taxon>Oceanospirillales</taxon>
        <taxon>Oceanospirillaceae</taxon>
        <taxon>Marinomonas</taxon>
    </lineage>
</organism>
<dbReference type="SMART" id="SM00382">
    <property type="entry name" value="AAA"/>
    <property type="match status" value="1"/>
</dbReference>
<dbReference type="Pfam" id="PF00005">
    <property type="entry name" value="ABC_tran"/>
    <property type="match status" value="1"/>
</dbReference>
<dbReference type="InterPro" id="IPR027417">
    <property type="entry name" value="P-loop_NTPase"/>
</dbReference>
<dbReference type="Gene3D" id="3.40.50.300">
    <property type="entry name" value="P-loop containing nucleotide triphosphate hydrolases"/>
    <property type="match status" value="1"/>
</dbReference>
<dbReference type="AlphaFoldDB" id="A0A7H1J9T5"/>
<dbReference type="InterPro" id="IPR003439">
    <property type="entry name" value="ABC_transporter-like_ATP-bd"/>
</dbReference>
<dbReference type="InterPro" id="IPR051535">
    <property type="entry name" value="Siderophore_ABC-ATPase"/>
</dbReference>
<keyword evidence="6" id="KW-0547">Nucleotide-binding</keyword>
<evidence type="ECO:0000256" key="4">
    <source>
        <dbReference type="ARBA" id="ARBA00022475"/>
    </source>
</evidence>
<evidence type="ECO:0000256" key="9">
    <source>
        <dbReference type="ARBA" id="ARBA00023065"/>
    </source>
</evidence>
<comment type="similarity">
    <text evidence="2">Belongs to the ABC transporter superfamily.</text>
</comment>
<dbReference type="PANTHER" id="PTHR42771:SF2">
    <property type="entry name" value="IRON(3+)-HYDROXAMATE IMPORT ATP-BINDING PROTEIN FHUC"/>
    <property type="match status" value="1"/>
</dbReference>
<proteinExistence type="inferred from homology"/>
<dbReference type="GO" id="GO:0005524">
    <property type="term" value="F:ATP binding"/>
    <property type="evidence" value="ECO:0007669"/>
    <property type="project" value="UniProtKB-KW"/>
</dbReference>
<evidence type="ECO:0000256" key="3">
    <source>
        <dbReference type="ARBA" id="ARBA00022448"/>
    </source>
</evidence>
<keyword evidence="13" id="KW-1185">Reference proteome</keyword>
<keyword evidence="10" id="KW-0472">Membrane</keyword>
<dbReference type="OrthoDB" id="6461291at2"/>
<keyword evidence="8" id="KW-0408">Iron</keyword>
<dbReference type="SUPFAM" id="SSF52540">
    <property type="entry name" value="P-loop containing nucleoside triphosphate hydrolases"/>
    <property type="match status" value="1"/>
</dbReference>